<dbReference type="PROSITE" id="PS51192">
    <property type="entry name" value="HELICASE_ATP_BIND_1"/>
    <property type="match status" value="1"/>
</dbReference>
<evidence type="ECO:0000256" key="4">
    <source>
        <dbReference type="ARBA" id="ARBA00022840"/>
    </source>
</evidence>
<evidence type="ECO:0000256" key="5">
    <source>
        <dbReference type="ARBA" id="ARBA00038437"/>
    </source>
</evidence>
<dbReference type="InterPro" id="IPR050079">
    <property type="entry name" value="DEAD_box_RNA_helicase"/>
</dbReference>
<dbReference type="Pfam" id="PF00271">
    <property type="entry name" value="Helicase_C"/>
    <property type="match status" value="1"/>
</dbReference>
<dbReference type="InterPro" id="IPR005580">
    <property type="entry name" value="DbpA/CsdA_RNA-bd_dom"/>
</dbReference>
<dbReference type="GO" id="GO:0005524">
    <property type="term" value="F:ATP binding"/>
    <property type="evidence" value="ECO:0007669"/>
    <property type="project" value="UniProtKB-KW"/>
</dbReference>
<dbReference type="Gene3D" id="3.40.50.300">
    <property type="entry name" value="P-loop containing nucleotide triphosphate hydrolases"/>
    <property type="match status" value="2"/>
</dbReference>
<dbReference type="Proteomes" id="UP000514720">
    <property type="component" value="Chromosome"/>
</dbReference>
<dbReference type="GO" id="GO:0003676">
    <property type="term" value="F:nucleic acid binding"/>
    <property type="evidence" value="ECO:0007669"/>
    <property type="project" value="InterPro"/>
</dbReference>
<dbReference type="InterPro" id="IPR000629">
    <property type="entry name" value="RNA-helicase_DEAD-box_CS"/>
</dbReference>
<dbReference type="Pfam" id="PF03880">
    <property type="entry name" value="DbpA"/>
    <property type="match status" value="1"/>
</dbReference>
<keyword evidence="11" id="KW-1185">Reference proteome</keyword>
<evidence type="ECO:0000313" key="11">
    <source>
        <dbReference type="Proteomes" id="UP000514720"/>
    </source>
</evidence>
<evidence type="ECO:0000259" key="8">
    <source>
        <dbReference type="PROSITE" id="PS51192"/>
    </source>
</evidence>
<evidence type="ECO:0000256" key="3">
    <source>
        <dbReference type="ARBA" id="ARBA00022806"/>
    </source>
</evidence>
<keyword evidence="4 6" id="KW-0067">ATP-binding</keyword>
<dbReference type="RefSeq" id="WP_258876917.1">
    <property type="nucleotide sequence ID" value="NZ_CP048914.1"/>
</dbReference>
<organism evidence="10 11">
    <name type="scientific">Candidatus Xianfuyuplasma coldseepsis</name>
    <dbReference type="NCBI Taxonomy" id="2782163"/>
    <lineage>
        <taxon>Bacteria</taxon>
        <taxon>Bacillati</taxon>
        <taxon>Mycoplasmatota</taxon>
        <taxon>Mollicutes</taxon>
        <taxon>Candidatus Izemoplasmatales</taxon>
        <taxon>Candidatus Izemoplasmataceae</taxon>
        <taxon>Candidatus Xianfuyuplasma</taxon>
    </lineage>
</organism>
<proteinExistence type="inferred from homology"/>
<feature type="region of interest" description="Disordered" evidence="7">
    <location>
        <begin position="431"/>
        <end position="457"/>
    </location>
</feature>
<feature type="domain" description="Helicase C-terminal" evidence="9">
    <location>
        <begin position="219"/>
        <end position="381"/>
    </location>
</feature>
<dbReference type="EMBL" id="CP048914">
    <property type="protein sequence ID" value="QMS85142.1"/>
    <property type="molecule type" value="Genomic_DNA"/>
</dbReference>
<keyword evidence="3 6" id="KW-0347">Helicase</keyword>
<dbReference type="InterPro" id="IPR044742">
    <property type="entry name" value="DEAD/DEAH_RhlB"/>
</dbReference>
<evidence type="ECO:0000256" key="2">
    <source>
        <dbReference type="ARBA" id="ARBA00022801"/>
    </source>
</evidence>
<dbReference type="CDD" id="cd18787">
    <property type="entry name" value="SF2_C_DEAD"/>
    <property type="match status" value="1"/>
</dbReference>
<dbReference type="InterPro" id="IPR027417">
    <property type="entry name" value="P-loop_NTPase"/>
</dbReference>
<comment type="similarity">
    <text evidence="5 6">Belongs to the DEAD box helicase family.</text>
</comment>
<dbReference type="SMART" id="SM00490">
    <property type="entry name" value="HELICc"/>
    <property type="match status" value="1"/>
</dbReference>
<dbReference type="SUPFAM" id="SSF52540">
    <property type="entry name" value="P-loop containing nucleoside triphosphate hydrolases"/>
    <property type="match status" value="1"/>
</dbReference>
<dbReference type="PANTHER" id="PTHR47959">
    <property type="entry name" value="ATP-DEPENDENT RNA HELICASE RHLE-RELATED"/>
    <property type="match status" value="1"/>
</dbReference>
<dbReference type="PROSITE" id="PS00039">
    <property type="entry name" value="DEAD_ATP_HELICASE"/>
    <property type="match status" value="1"/>
</dbReference>
<evidence type="ECO:0000256" key="6">
    <source>
        <dbReference type="RuleBase" id="RU000492"/>
    </source>
</evidence>
<evidence type="ECO:0000313" key="10">
    <source>
        <dbReference type="EMBL" id="QMS85142.1"/>
    </source>
</evidence>
<dbReference type="GO" id="GO:0003724">
    <property type="term" value="F:RNA helicase activity"/>
    <property type="evidence" value="ECO:0007669"/>
    <property type="project" value="TreeGrafter"/>
</dbReference>
<dbReference type="CDD" id="cd00268">
    <property type="entry name" value="DEADc"/>
    <property type="match status" value="1"/>
</dbReference>
<dbReference type="CDD" id="cd12252">
    <property type="entry name" value="RRM_DbpA"/>
    <property type="match status" value="1"/>
</dbReference>
<reference evidence="10 11" key="1">
    <citation type="submission" date="2020-02" db="EMBL/GenBank/DDBJ databases">
        <authorList>
            <person name="Zheng R.K."/>
            <person name="Sun C.M."/>
        </authorList>
    </citation>
    <scope>NUCLEOTIDE SEQUENCE [LARGE SCALE GENOMIC DNA]</scope>
    <source>
        <strain evidence="11">zrk13</strain>
    </source>
</reference>
<dbReference type="InterPro" id="IPR001650">
    <property type="entry name" value="Helicase_C-like"/>
</dbReference>
<dbReference type="InterPro" id="IPR012677">
    <property type="entry name" value="Nucleotide-bd_a/b_plait_sf"/>
</dbReference>
<dbReference type="InterPro" id="IPR014001">
    <property type="entry name" value="Helicase_ATP-bd"/>
</dbReference>
<dbReference type="PROSITE" id="PS51194">
    <property type="entry name" value="HELICASE_CTER"/>
    <property type="match status" value="1"/>
</dbReference>
<feature type="domain" description="Helicase ATP-binding" evidence="8">
    <location>
        <begin position="37"/>
        <end position="208"/>
    </location>
</feature>
<dbReference type="Gene3D" id="3.30.70.330">
    <property type="match status" value="1"/>
</dbReference>
<name>A0A7L7KSA4_9MOLU</name>
<dbReference type="Pfam" id="PF00270">
    <property type="entry name" value="DEAD"/>
    <property type="match status" value="1"/>
</dbReference>
<dbReference type="PANTHER" id="PTHR47959:SF13">
    <property type="entry name" value="ATP-DEPENDENT RNA HELICASE RHLE"/>
    <property type="match status" value="1"/>
</dbReference>
<dbReference type="GO" id="GO:0005829">
    <property type="term" value="C:cytosol"/>
    <property type="evidence" value="ECO:0007669"/>
    <property type="project" value="TreeGrafter"/>
</dbReference>
<feature type="compositionally biased region" description="Polar residues" evidence="7">
    <location>
        <begin position="431"/>
        <end position="444"/>
    </location>
</feature>
<dbReference type="InterPro" id="IPR011545">
    <property type="entry name" value="DEAD/DEAH_box_helicase_dom"/>
</dbReference>
<dbReference type="GO" id="GO:0016787">
    <property type="term" value="F:hydrolase activity"/>
    <property type="evidence" value="ECO:0007669"/>
    <property type="project" value="UniProtKB-KW"/>
</dbReference>
<sequence length="536" mass="60692">MLLQKGGIIIQYNNQKIEQALTEMGFDEFTPIQTQTIPLIQEGHDVIGHSQTGTGKTAAFAIPMLEQLDFESDKIQAIILCPTRELAVQVKGEIDRIGTYFPHLKTLAVYGGESIHKQIQGLKHKPQIIVGTPGRTIDHINRKLIRLGHVKYFVLDEADEMLKMGFIEDIETILEATNKDKQMVMFSATMAKPIIRITKRYMNNPKLISVITDEETNKDITQYYYQVQDKNKVEAIGRLLHVYNPKLTLIFCNTKRKVDTVTRELTKKGYNVDKIHGDLQQTARLHVLDKFHTGVLDLLVATDVAARGLDIKNVEAVINYDVPEKAEFYVHRIGRTGRIGNKGYSFTLVSRKDLGNLEEIFTFTKSTIKKRNIPTPEKVISVRQQKQAEEVHDIITNINTNPHFDLASQLLNENDATDVVQALLHKLSKNDSSNKVNGDINESFQKGHKNKSSDKGQMTRYHLNVGKVQGVTPKSLSQLIMKKTKLHNSQIDQIYVTRTSAFFSTKSSKMNQVMKNLSNITVGGKRTSIRLAKEQQ</sequence>
<protein>
    <submittedName>
        <fullName evidence="10">DEAD/DEAH box helicase</fullName>
    </submittedName>
</protein>
<dbReference type="KEGG" id="xcl:G4Z02_05080"/>
<keyword evidence="1 6" id="KW-0547">Nucleotide-binding</keyword>
<gene>
    <name evidence="10" type="ORF">G4Z02_05080</name>
</gene>
<keyword evidence="2 6" id="KW-0378">Hydrolase</keyword>
<accession>A0A7L7KSA4</accession>
<evidence type="ECO:0000259" key="9">
    <source>
        <dbReference type="PROSITE" id="PS51194"/>
    </source>
</evidence>
<evidence type="ECO:0000256" key="1">
    <source>
        <dbReference type="ARBA" id="ARBA00022741"/>
    </source>
</evidence>
<dbReference type="SMART" id="SM00487">
    <property type="entry name" value="DEXDc"/>
    <property type="match status" value="1"/>
</dbReference>
<evidence type="ECO:0000256" key="7">
    <source>
        <dbReference type="SAM" id="MobiDB-lite"/>
    </source>
</evidence>
<dbReference type="AlphaFoldDB" id="A0A7L7KSA4"/>